<dbReference type="AlphaFoldDB" id="A0AAN9ILR5"/>
<comment type="caution">
    <text evidence="1">The sequence shown here is derived from an EMBL/GenBank/DDBJ whole genome shotgun (WGS) entry which is preliminary data.</text>
</comment>
<protein>
    <submittedName>
        <fullName evidence="1">Uncharacterized protein</fullName>
    </submittedName>
</protein>
<evidence type="ECO:0000313" key="2">
    <source>
        <dbReference type="Proteomes" id="UP001372338"/>
    </source>
</evidence>
<accession>A0AAN9ILR5</accession>
<name>A0AAN9ILR5_CROPI</name>
<reference evidence="1 2" key="1">
    <citation type="submission" date="2024-01" db="EMBL/GenBank/DDBJ databases">
        <title>The genomes of 5 underutilized Papilionoideae crops provide insights into root nodulation and disease resistanc.</title>
        <authorList>
            <person name="Yuan L."/>
        </authorList>
    </citation>
    <scope>NUCLEOTIDE SEQUENCE [LARGE SCALE GENOMIC DNA]</scope>
    <source>
        <strain evidence="1">ZHUSHIDOU_FW_LH</strain>
        <tissue evidence="1">Leaf</tissue>
    </source>
</reference>
<keyword evidence="2" id="KW-1185">Reference proteome</keyword>
<organism evidence="1 2">
    <name type="scientific">Crotalaria pallida</name>
    <name type="common">Smooth rattlebox</name>
    <name type="synonym">Crotalaria striata</name>
    <dbReference type="NCBI Taxonomy" id="3830"/>
    <lineage>
        <taxon>Eukaryota</taxon>
        <taxon>Viridiplantae</taxon>
        <taxon>Streptophyta</taxon>
        <taxon>Embryophyta</taxon>
        <taxon>Tracheophyta</taxon>
        <taxon>Spermatophyta</taxon>
        <taxon>Magnoliopsida</taxon>
        <taxon>eudicotyledons</taxon>
        <taxon>Gunneridae</taxon>
        <taxon>Pentapetalae</taxon>
        <taxon>rosids</taxon>
        <taxon>fabids</taxon>
        <taxon>Fabales</taxon>
        <taxon>Fabaceae</taxon>
        <taxon>Papilionoideae</taxon>
        <taxon>50 kb inversion clade</taxon>
        <taxon>genistoids sensu lato</taxon>
        <taxon>core genistoids</taxon>
        <taxon>Crotalarieae</taxon>
        <taxon>Crotalaria</taxon>
    </lineage>
</organism>
<dbReference type="Proteomes" id="UP001372338">
    <property type="component" value="Unassembled WGS sequence"/>
</dbReference>
<dbReference type="EMBL" id="JAYWIO010000002">
    <property type="protein sequence ID" value="KAK7282011.1"/>
    <property type="molecule type" value="Genomic_DNA"/>
</dbReference>
<evidence type="ECO:0000313" key="1">
    <source>
        <dbReference type="EMBL" id="KAK7282011.1"/>
    </source>
</evidence>
<sequence>MNPRLCHDRNRKYARLRRSILNRDPIEILPWSSRDLEVPIVTNRHHARCDDVALPGEPRVVALPGEPSVVFTSLSCHQSP</sequence>
<proteinExistence type="predicted"/>
<gene>
    <name evidence="1" type="ORF">RIF29_10473</name>
</gene>